<accession>A0A4V1XZC8</accession>
<gene>
    <name evidence="1" type="ORF">EKO23_10130</name>
</gene>
<keyword evidence="2" id="KW-1185">Reference proteome</keyword>
<dbReference type="Proteomes" id="UP000295198">
    <property type="component" value="Unassembled WGS sequence"/>
</dbReference>
<organism evidence="1 2">
    <name type="scientific">Nocardioides guangzhouensis</name>
    <dbReference type="NCBI Taxonomy" id="2497878"/>
    <lineage>
        <taxon>Bacteria</taxon>
        <taxon>Bacillati</taxon>
        <taxon>Actinomycetota</taxon>
        <taxon>Actinomycetes</taxon>
        <taxon>Propionibacteriales</taxon>
        <taxon>Nocardioidaceae</taxon>
        <taxon>Nocardioides</taxon>
    </lineage>
</organism>
<evidence type="ECO:0000313" key="1">
    <source>
        <dbReference type="EMBL" id="RYP86299.1"/>
    </source>
</evidence>
<evidence type="ECO:0000313" key="2">
    <source>
        <dbReference type="Proteomes" id="UP000295198"/>
    </source>
</evidence>
<dbReference type="RefSeq" id="WP_134716819.1">
    <property type="nucleotide sequence ID" value="NZ_SDKM01000012.1"/>
</dbReference>
<name>A0A4V1XZC8_9ACTN</name>
<proteinExistence type="predicted"/>
<dbReference type="AlphaFoldDB" id="A0A4V1XZC8"/>
<sequence length="87" mass="9771">MPGQRWGRLAEGEATGHLLIIEGLTSYPSAKRLRVEARDCEVAYRNARYDGLDLQVMWRPQPPLRGDRVFGSCWASRPDGTDLSPLS</sequence>
<comment type="caution">
    <text evidence="1">The sequence shown here is derived from an EMBL/GenBank/DDBJ whole genome shotgun (WGS) entry which is preliminary data.</text>
</comment>
<dbReference type="EMBL" id="SDKM01000012">
    <property type="protein sequence ID" value="RYP86299.1"/>
    <property type="molecule type" value="Genomic_DNA"/>
</dbReference>
<protein>
    <submittedName>
        <fullName evidence="1">Uncharacterized protein</fullName>
    </submittedName>
</protein>
<reference evidence="1 2" key="1">
    <citation type="submission" date="2019-01" db="EMBL/GenBank/DDBJ databases">
        <title>Nocardioides guangzhouensis sp. nov., an actinobacterium isolated from soil.</title>
        <authorList>
            <person name="Fu Y."/>
            <person name="Cai Y."/>
            <person name="Lin Z."/>
            <person name="Chen P."/>
        </authorList>
    </citation>
    <scope>NUCLEOTIDE SEQUENCE [LARGE SCALE GENOMIC DNA]</scope>
    <source>
        <strain evidence="1 2">130</strain>
    </source>
</reference>